<proteinExistence type="predicted"/>
<reference evidence="2 3" key="1">
    <citation type="journal article" date="2022" name="bioRxiv">
        <title>Genomics of Preaxostyla Flagellates Illuminates Evolutionary Transitions and the Path Towards Mitochondrial Loss.</title>
        <authorList>
            <person name="Novak L.V.F."/>
            <person name="Treitli S.C."/>
            <person name="Pyrih J."/>
            <person name="Halakuc P."/>
            <person name="Pipaliya S.V."/>
            <person name="Vacek V."/>
            <person name="Brzon O."/>
            <person name="Soukal P."/>
            <person name="Eme L."/>
            <person name="Dacks J.B."/>
            <person name="Karnkowska A."/>
            <person name="Elias M."/>
            <person name="Hampl V."/>
        </authorList>
    </citation>
    <scope>NUCLEOTIDE SEQUENCE [LARGE SCALE GENOMIC DNA]</scope>
    <source>
        <strain evidence="2">NAU3</strain>
        <tissue evidence="2">Gut</tissue>
    </source>
</reference>
<evidence type="ECO:0000313" key="3">
    <source>
        <dbReference type="Proteomes" id="UP001281761"/>
    </source>
</evidence>
<keyword evidence="3" id="KW-1185">Reference proteome</keyword>
<feature type="region of interest" description="Disordered" evidence="1">
    <location>
        <begin position="142"/>
        <end position="165"/>
    </location>
</feature>
<protein>
    <submittedName>
        <fullName evidence="2">Uncharacterized protein</fullName>
    </submittedName>
</protein>
<sequence length="227" mass="24757">MFRNRNRNRQEPANVSTSTSPAPLCLSLTTHTLPLPSASPLITLGVVRAILGYSLTQTIFSDSLLDRPCSATCAAKDPRHYQNIHATCVDASGQRPLRSGEVTLAFGEGSGGRRAGEDIIPHAPPEHHQHAGLARIRGAPLGHRQAGQREPDSAEPGNADGRELSDARTRRLCVTLLEEDRLKELTGRACQAQRIVQHTPLDAARREEESTEESTSIWSLEPRRRGA</sequence>
<dbReference type="EMBL" id="JARBJD010000045">
    <property type="protein sequence ID" value="KAK2957599.1"/>
    <property type="molecule type" value="Genomic_DNA"/>
</dbReference>
<name>A0ABQ9Y1H6_9EUKA</name>
<organism evidence="2 3">
    <name type="scientific">Blattamonas nauphoetae</name>
    <dbReference type="NCBI Taxonomy" id="2049346"/>
    <lineage>
        <taxon>Eukaryota</taxon>
        <taxon>Metamonada</taxon>
        <taxon>Preaxostyla</taxon>
        <taxon>Oxymonadida</taxon>
        <taxon>Blattamonas</taxon>
    </lineage>
</organism>
<feature type="region of interest" description="Disordered" evidence="1">
    <location>
        <begin position="193"/>
        <end position="227"/>
    </location>
</feature>
<dbReference type="Proteomes" id="UP001281761">
    <property type="component" value="Unassembled WGS sequence"/>
</dbReference>
<comment type="caution">
    <text evidence="2">The sequence shown here is derived from an EMBL/GenBank/DDBJ whole genome shotgun (WGS) entry which is preliminary data.</text>
</comment>
<feature type="region of interest" description="Disordered" evidence="1">
    <location>
        <begin position="1"/>
        <end position="21"/>
    </location>
</feature>
<evidence type="ECO:0000256" key="1">
    <source>
        <dbReference type="SAM" id="MobiDB-lite"/>
    </source>
</evidence>
<feature type="compositionally biased region" description="Polar residues" evidence="1">
    <location>
        <begin position="11"/>
        <end position="21"/>
    </location>
</feature>
<evidence type="ECO:0000313" key="2">
    <source>
        <dbReference type="EMBL" id="KAK2957599.1"/>
    </source>
</evidence>
<accession>A0ABQ9Y1H6</accession>
<gene>
    <name evidence="2" type="ORF">BLNAU_7498</name>
</gene>